<dbReference type="AlphaFoldDB" id="A0A8T9SXI1"/>
<sequence>MQQYLITAYDYTDPEALQRRLAVRENHLAGARRLKATGNFLTGGAILDADGKMIGSMMVAQFATPEELAAWQRDEPYLTGRVWEKVDIRPFRMADV</sequence>
<comment type="similarity">
    <text evidence="1">Belongs to the YciI family.</text>
</comment>
<dbReference type="RefSeq" id="WP_245093975.1">
    <property type="nucleotide sequence ID" value="NZ_CP095053.1"/>
</dbReference>
<accession>A0A8T9SXI1</accession>
<dbReference type="Pfam" id="PF03795">
    <property type="entry name" value="YCII"/>
    <property type="match status" value="1"/>
</dbReference>
<keyword evidence="4" id="KW-1185">Reference proteome</keyword>
<dbReference type="SUPFAM" id="SSF54909">
    <property type="entry name" value="Dimeric alpha+beta barrel"/>
    <property type="match status" value="1"/>
</dbReference>
<proteinExistence type="inferred from homology"/>
<dbReference type="PANTHER" id="PTHR33606:SF3">
    <property type="entry name" value="PROTEIN YCII"/>
    <property type="match status" value="1"/>
</dbReference>
<evidence type="ECO:0000313" key="3">
    <source>
        <dbReference type="EMBL" id="UOR05644.1"/>
    </source>
</evidence>
<dbReference type="PANTHER" id="PTHR33606">
    <property type="entry name" value="PROTEIN YCII"/>
    <property type="match status" value="1"/>
</dbReference>
<evidence type="ECO:0000313" key="4">
    <source>
        <dbReference type="Proteomes" id="UP000829925"/>
    </source>
</evidence>
<evidence type="ECO:0000259" key="2">
    <source>
        <dbReference type="Pfam" id="PF03795"/>
    </source>
</evidence>
<evidence type="ECO:0000256" key="1">
    <source>
        <dbReference type="ARBA" id="ARBA00007689"/>
    </source>
</evidence>
<dbReference type="InterPro" id="IPR051807">
    <property type="entry name" value="Sec-metab_biosynth-assoc"/>
</dbReference>
<dbReference type="Proteomes" id="UP000829925">
    <property type="component" value="Chromosome"/>
</dbReference>
<dbReference type="InterPro" id="IPR005545">
    <property type="entry name" value="YCII"/>
</dbReference>
<reference evidence="3 4" key="1">
    <citation type="submission" date="2022-04" db="EMBL/GenBank/DDBJ databases">
        <title>Hymenobacter sp. isolated from the air.</title>
        <authorList>
            <person name="Won M."/>
            <person name="Lee C.-M."/>
            <person name="Woen H.-Y."/>
            <person name="Kwon S.-W."/>
        </authorList>
    </citation>
    <scope>NUCLEOTIDE SEQUENCE [LARGE SCALE GENOMIC DNA]</scope>
    <source>
        <strain evidence="4">5413 J-13</strain>
    </source>
</reference>
<name>A0A8T9SXI1_9BACT</name>
<dbReference type="EMBL" id="CP095053">
    <property type="protein sequence ID" value="UOR05644.1"/>
    <property type="molecule type" value="Genomic_DNA"/>
</dbReference>
<dbReference type="KEGG" id="haei:MUN82_00755"/>
<feature type="domain" description="YCII-related" evidence="2">
    <location>
        <begin position="8"/>
        <end position="92"/>
    </location>
</feature>
<dbReference type="Gene3D" id="3.30.70.1060">
    <property type="entry name" value="Dimeric alpha+beta barrel"/>
    <property type="match status" value="1"/>
</dbReference>
<dbReference type="InterPro" id="IPR011008">
    <property type="entry name" value="Dimeric_a/b-barrel"/>
</dbReference>
<protein>
    <submittedName>
        <fullName evidence="3">YciI family protein</fullName>
    </submittedName>
</protein>
<organism evidence="3 4">
    <name type="scientific">Hymenobacter aerilatus</name>
    <dbReference type="NCBI Taxonomy" id="2932251"/>
    <lineage>
        <taxon>Bacteria</taxon>
        <taxon>Pseudomonadati</taxon>
        <taxon>Bacteroidota</taxon>
        <taxon>Cytophagia</taxon>
        <taxon>Cytophagales</taxon>
        <taxon>Hymenobacteraceae</taxon>
        <taxon>Hymenobacter</taxon>
    </lineage>
</organism>
<gene>
    <name evidence="3" type="ORF">MUN82_00755</name>
</gene>